<gene>
    <name evidence="1 3 4" type="ORF">SRAE_X000159400</name>
</gene>
<name>A0A090KVF6_STRRB</name>
<reference evidence="3" key="3">
    <citation type="submission" date="2020-12" db="UniProtKB">
        <authorList>
            <consortium name="WormBaseParasite"/>
        </authorList>
    </citation>
    <scope>IDENTIFICATION</scope>
</reference>
<dbReference type="Proteomes" id="UP000035682">
    <property type="component" value="Unplaced"/>
</dbReference>
<dbReference type="GeneID" id="36384661"/>
<evidence type="ECO:0000313" key="4">
    <source>
        <dbReference type="WormBase" id="SRAE_X000159400"/>
    </source>
</evidence>
<accession>A0A090KVF6</accession>
<organism evidence="1">
    <name type="scientific">Strongyloides ratti</name>
    <name type="common">Parasitic roundworm</name>
    <dbReference type="NCBI Taxonomy" id="34506"/>
    <lineage>
        <taxon>Eukaryota</taxon>
        <taxon>Metazoa</taxon>
        <taxon>Ecdysozoa</taxon>
        <taxon>Nematoda</taxon>
        <taxon>Chromadorea</taxon>
        <taxon>Rhabditida</taxon>
        <taxon>Tylenchina</taxon>
        <taxon>Panagrolaimomorpha</taxon>
        <taxon>Strongyloidoidea</taxon>
        <taxon>Strongyloididae</taxon>
        <taxon>Strongyloides</taxon>
    </lineage>
</organism>
<sequence length="187" mass="22019">MNKEEDKKLIFGKKSFSIGRSQIKERYKSQIKENTDKNSLIGRSKSVTFLNSKHISKEVDNNIKEPKIYKARSAIKSLNSLIVAVERSRLKNFEKDFINKHQSSFDSNSDSEEEDKYQINSEILRKLRVFDSIWLNTTNKNNPETFINLKQFKKFQRPDYDKTVIETITCKNKPGNIDRSKYVRKDN</sequence>
<dbReference type="WBParaSite" id="SRAE_X000159400.1">
    <property type="protein sequence ID" value="SRAE_X000159400.1"/>
    <property type="gene ID" value="WBGene00267167"/>
</dbReference>
<proteinExistence type="predicted"/>
<reference evidence="1" key="1">
    <citation type="submission" date="2014-09" db="EMBL/GenBank/DDBJ databases">
        <authorList>
            <person name="Aslett A.Martin."/>
        </authorList>
    </citation>
    <scope>NUCLEOTIDE SEQUENCE</scope>
    <source>
        <strain evidence="1">ED321 Heterogonic</strain>
    </source>
</reference>
<keyword evidence="2" id="KW-1185">Reference proteome</keyword>
<reference evidence="2" key="2">
    <citation type="submission" date="2014-09" db="EMBL/GenBank/DDBJ databases">
        <authorList>
            <person name="Martin A.A."/>
        </authorList>
    </citation>
    <scope>NUCLEOTIDE SEQUENCE</scope>
    <source>
        <strain evidence="2">ED321</strain>
    </source>
</reference>
<protein>
    <submittedName>
        <fullName evidence="1 3">Uncharacterized protein</fullName>
    </submittedName>
</protein>
<dbReference type="RefSeq" id="XP_024499061.1">
    <property type="nucleotide sequence ID" value="XM_024650730.1"/>
</dbReference>
<dbReference type="WormBase" id="SRAE_X000159400">
    <property type="protein sequence ID" value="SRP01909"/>
    <property type="gene ID" value="WBGene00267167"/>
</dbReference>
<dbReference type="EMBL" id="LN609396">
    <property type="protein sequence ID" value="CEF59850.1"/>
    <property type="molecule type" value="Genomic_DNA"/>
</dbReference>
<evidence type="ECO:0000313" key="2">
    <source>
        <dbReference type="Proteomes" id="UP000035682"/>
    </source>
</evidence>
<evidence type="ECO:0000313" key="3">
    <source>
        <dbReference type="WBParaSite" id="SRAE_X000159400.1"/>
    </source>
</evidence>
<dbReference type="CTD" id="36384661"/>
<dbReference type="AlphaFoldDB" id="A0A090KVF6"/>
<evidence type="ECO:0000313" key="1">
    <source>
        <dbReference type="EMBL" id="CEF59850.1"/>
    </source>
</evidence>